<dbReference type="EMBL" id="JACEIK010003802">
    <property type="protein sequence ID" value="MCD9643175.1"/>
    <property type="molecule type" value="Genomic_DNA"/>
</dbReference>
<feature type="non-terminal residue" evidence="1">
    <location>
        <position position="1"/>
    </location>
</feature>
<evidence type="ECO:0000313" key="2">
    <source>
        <dbReference type="Proteomes" id="UP000823775"/>
    </source>
</evidence>
<evidence type="ECO:0000313" key="1">
    <source>
        <dbReference type="EMBL" id="MCD9643175.1"/>
    </source>
</evidence>
<proteinExistence type="predicted"/>
<protein>
    <submittedName>
        <fullName evidence="1">Uncharacterized protein</fullName>
    </submittedName>
</protein>
<gene>
    <name evidence="1" type="ORF">HAX54_030394</name>
</gene>
<reference evidence="1 2" key="1">
    <citation type="journal article" date="2021" name="BMC Genomics">
        <title>Datura genome reveals duplications of psychoactive alkaloid biosynthetic genes and high mutation rate following tissue culture.</title>
        <authorList>
            <person name="Rajewski A."/>
            <person name="Carter-House D."/>
            <person name="Stajich J."/>
            <person name="Litt A."/>
        </authorList>
    </citation>
    <scope>NUCLEOTIDE SEQUENCE [LARGE SCALE GENOMIC DNA]</scope>
    <source>
        <strain evidence="1">AR-01</strain>
    </source>
</reference>
<organism evidence="1 2">
    <name type="scientific">Datura stramonium</name>
    <name type="common">Jimsonweed</name>
    <name type="synonym">Common thornapple</name>
    <dbReference type="NCBI Taxonomy" id="4076"/>
    <lineage>
        <taxon>Eukaryota</taxon>
        <taxon>Viridiplantae</taxon>
        <taxon>Streptophyta</taxon>
        <taxon>Embryophyta</taxon>
        <taxon>Tracheophyta</taxon>
        <taxon>Spermatophyta</taxon>
        <taxon>Magnoliopsida</taxon>
        <taxon>eudicotyledons</taxon>
        <taxon>Gunneridae</taxon>
        <taxon>Pentapetalae</taxon>
        <taxon>asterids</taxon>
        <taxon>lamiids</taxon>
        <taxon>Solanales</taxon>
        <taxon>Solanaceae</taxon>
        <taxon>Solanoideae</taxon>
        <taxon>Datureae</taxon>
        <taxon>Datura</taxon>
    </lineage>
</organism>
<keyword evidence="2" id="KW-1185">Reference proteome</keyword>
<comment type="caution">
    <text evidence="1">The sequence shown here is derived from an EMBL/GenBank/DDBJ whole genome shotgun (WGS) entry which is preliminary data.</text>
</comment>
<name>A0ABS8V7M3_DATST</name>
<dbReference type="Proteomes" id="UP000823775">
    <property type="component" value="Unassembled WGS sequence"/>
</dbReference>
<sequence length="86" mass="9982">KDPKIIPARNEMGPTTCGMMTRMLCESWKTCKLKVEASNRQNPNFHRMELRFGSPRSFISSADSKDNIRRLDPARNMQVVAHWTCR</sequence>
<accession>A0ABS8V7M3</accession>